<gene>
    <name evidence="1" type="ORF">GPM918_LOCUS44443</name>
    <name evidence="2" type="ORF">SRO942_LOCUS46298</name>
</gene>
<evidence type="ECO:0000313" key="3">
    <source>
        <dbReference type="Proteomes" id="UP000663829"/>
    </source>
</evidence>
<dbReference type="Proteomes" id="UP000663829">
    <property type="component" value="Unassembled WGS sequence"/>
</dbReference>
<sequence length="37" mass="4183">MLTLPTYGIIYPLLKTNIMYNSANNNGRTPNIPLECQ</sequence>
<keyword evidence="3" id="KW-1185">Reference proteome</keyword>
<name>A0A816DBB3_9BILA</name>
<feature type="non-terminal residue" evidence="1">
    <location>
        <position position="37"/>
    </location>
</feature>
<evidence type="ECO:0000313" key="1">
    <source>
        <dbReference type="EMBL" id="CAF1632645.1"/>
    </source>
</evidence>
<accession>A0A816DBB3</accession>
<proteinExistence type="predicted"/>
<protein>
    <submittedName>
        <fullName evidence="1">Uncharacterized protein</fullName>
    </submittedName>
</protein>
<dbReference type="EMBL" id="CAJNOQ010044164">
    <property type="protein sequence ID" value="CAF1632645.1"/>
    <property type="molecule type" value="Genomic_DNA"/>
</dbReference>
<dbReference type="Proteomes" id="UP000681722">
    <property type="component" value="Unassembled WGS sequence"/>
</dbReference>
<reference evidence="1" key="1">
    <citation type="submission" date="2021-02" db="EMBL/GenBank/DDBJ databases">
        <authorList>
            <person name="Nowell W R."/>
        </authorList>
    </citation>
    <scope>NUCLEOTIDE SEQUENCE</scope>
</reference>
<dbReference type="AlphaFoldDB" id="A0A816DBB3"/>
<comment type="caution">
    <text evidence="1">The sequence shown here is derived from an EMBL/GenBank/DDBJ whole genome shotgun (WGS) entry which is preliminary data.</text>
</comment>
<organism evidence="1 3">
    <name type="scientific">Didymodactylos carnosus</name>
    <dbReference type="NCBI Taxonomy" id="1234261"/>
    <lineage>
        <taxon>Eukaryota</taxon>
        <taxon>Metazoa</taxon>
        <taxon>Spiralia</taxon>
        <taxon>Gnathifera</taxon>
        <taxon>Rotifera</taxon>
        <taxon>Eurotatoria</taxon>
        <taxon>Bdelloidea</taxon>
        <taxon>Philodinida</taxon>
        <taxon>Philodinidae</taxon>
        <taxon>Didymodactylos</taxon>
    </lineage>
</organism>
<dbReference type="EMBL" id="CAJOBC010112157">
    <property type="protein sequence ID" value="CAF4533711.1"/>
    <property type="molecule type" value="Genomic_DNA"/>
</dbReference>
<evidence type="ECO:0000313" key="2">
    <source>
        <dbReference type="EMBL" id="CAF4533711.1"/>
    </source>
</evidence>